<dbReference type="EMBL" id="JBHTAX010000001">
    <property type="protein sequence ID" value="MFC7188420.1"/>
    <property type="molecule type" value="Genomic_DNA"/>
</dbReference>
<comment type="caution">
    <text evidence="1">The sequence shown here is derived from an EMBL/GenBank/DDBJ whole genome shotgun (WGS) entry which is preliminary data.</text>
</comment>
<name>A0ABD5YGR7_9EURY</name>
<sequence>MNDHAKSQSGVFALRKEAESDKDVIRLLREERVVVSFDDPEFDAYVKAPEGVVHEFTVLYSDSHADRQNPDQRWKRTSIDPFTLKRELRRREFSIESDDSQTPFSDR</sequence>
<dbReference type="AlphaFoldDB" id="A0ABD5YGR7"/>
<evidence type="ECO:0000313" key="1">
    <source>
        <dbReference type="EMBL" id="MFC7188420.1"/>
    </source>
</evidence>
<keyword evidence="2" id="KW-1185">Reference proteome</keyword>
<gene>
    <name evidence="1" type="ORF">ACFQL7_00145</name>
</gene>
<dbReference type="RefSeq" id="WP_248903752.1">
    <property type="nucleotide sequence ID" value="NZ_CP109979.1"/>
</dbReference>
<accession>A0ABD5YGR7</accession>
<protein>
    <submittedName>
        <fullName evidence="1">Uncharacterized protein</fullName>
    </submittedName>
</protein>
<reference evidence="1 2" key="1">
    <citation type="journal article" date="2019" name="Int. J. Syst. Evol. Microbiol.">
        <title>The Global Catalogue of Microorganisms (GCM) 10K type strain sequencing project: providing services to taxonomists for standard genome sequencing and annotation.</title>
        <authorList>
            <consortium name="The Broad Institute Genomics Platform"/>
            <consortium name="The Broad Institute Genome Sequencing Center for Infectious Disease"/>
            <person name="Wu L."/>
            <person name="Ma J."/>
        </authorList>
    </citation>
    <scope>NUCLEOTIDE SEQUENCE [LARGE SCALE GENOMIC DNA]</scope>
    <source>
        <strain evidence="1 2">RDMS1</strain>
    </source>
</reference>
<organism evidence="1 2">
    <name type="scientific">Halocatena marina</name>
    <dbReference type="NCBI Taxonomy" id="2934937"/>
    <lineage>
        <taxon>Archaea</taxon>
        <taxon>Methanobacteriati</taxon>
        <taxon>Methanobacteriota</taxon>
        <taxon>Stenosarchaea group</taxon>
        <taxon>Halobacteria</taxon>
        <taxon>Halobacteriales</taxon>
        <taxon>Natronomonadaceae</taxon>
        <taxon>Halocatena</taxon>
    </lineage>
</organism>
<proteinExistence type="predicted"/>
<evidence type="ECO:0000313" key="2">
    <source>
        <dbReference type="Proteomes" id="UP001596417"/>
    </source>
</evidence>
<dbReference type="GeneID" id="76197953"/>
<dbReference type="Proteomes" id="UP001596417">
    <property type="component" value="Unassembled WGS sequence"/>
</dbReference>